<name>A0A0D0B419_9AGAM</name>
<dbReference type="HOGENOM" id="CLU_3070278_0_0_1"/>
<dbReference type="EMBL" id="KN835186">
    <property type="protein sequence ID" value="KIK44684.1"/>
    <property type="molecule type" value="Genomic_DNA"/>
</dbReference>
<sequence>MTTASGHWLVLELPNPPTDIFRWMSRSFEDFAGVTLARGIILVLGITVEKLTH</sequence>
<keyword evidence="2" id="KW-1185">Reference proteome</keyword>
<dbReference type="InParanoid" id="A0A0D0B419"/>
<dbReference type="OrthoDB" id="10435496at2759"/>
<dbReference type="AlphaFoldDB" id="A0A0D0B419"/>
<organism evidence="1 2">
    <name type="scientific">Suillus luteus UH-Slu-Lm8-n1</name>
    <dbReference type="NCBI Taxonomy" id="930992"/>
    <lineage>
        <taxon>Eukaryota</taxon>
        <taxon>Fungi</taxon>
        <taxon>Dikarya</taxon>
        <taxon>Basidiomycota</taxon>
        <taxon>Agaricomycotina</taxon>
        <taxon>Agaricomycetes</taxon>
        <taxon>Agaricomycetidae</taxon>
        <taxon>Boletales</taxon>
        <taxon>Suillineae</taxon>
        <taxon>Suillaceae</taxon>
        <taxon>Suillus</taxon>
    </lineage>
</organism>
<proteinExistence type="predicted"/>
<evidence type="ECO:0000313" key="2">
    <source>
        <dbReference type="Proteomes" id="UP000054485"/>
    </source>
</evidence>
<reference evidence="1 2" key="1">
    <citation type="submission" date="2014-04" db="EMBL/GenBank/DDBJ databases">
        <authorList>
            <consortium name="DOE Joint Genome Institute"/>
            <person name="Kuo A."/>
            <person name="Ruytinx J."/>
            <person name="Rineau F."/>
            <person name="Colpaert J."/>
            <person name="Kohler A."/>
            <person name="Nagy L.G."/>
            <person name="Floudas D."/>
            <person name="Copeland A."/>
            <person name="Barry K.W."/>
            <person name="Cichocki N."/>
            <person name="Veneault-Fourrey C."/>
            <person name="LaButti K."/>
            <person name="Lindquist E.A."/>
            <person name="Lipzen A."/>
            <person name="Lundell T."/>
            <person name="Morin E."/>
            <person name="Murat C."/>
            <person name="Sun H."/>
            <person name="Tunlid A."/>
            <person name="Henrissat B."/>
            <person name="Grigoriev I.V."/>
            <person name="Hibbett D.S."/>
            <person name="Martin F."/>
            <person name="Nordberg H.P."/>
            <person name="Cantor M.N."/>
            <person name="Hua S.X."/>
        </authorList>
    </citation>
    <scope>NUCLEOTIDE SEQUENCE [LARGE SCALE GENOMIC DNA]</scope>
    <source>
        <strain evidence="1 2">UH-Slu-Lm8-n1</strain>
    </source>
</reference>
<gene>
    <name evidence="1" type="ORF">CY34DRAFT_802444</name>
</gene>
<reference evidence="2" key="2">
    <citation type="submission" date="2015-01" db="EMBL/GenBank/DDBJ databases">
        <title>Evolutionary Origins and Diversification of the Mycorrhizal Mutualists.</title>
        <authorList>
            <consortium name="DOE Joint Genome Institute"/>
            <consortium name="Mycorrhizal Genomics Consortium"/>
            <person name="Kohler A."/>
            <person name="Kuo A."/>
            <person name="Nagy L.G."/>
            <person name="Floudas D."/>
            <person name="Copeland A."/>
            <person name="Barry K.W."/>
            <person name="Cichocki N."/>
            <person name="Veneault-Fourrey C."/>
            <person name="LaButti K."/>
            <person name="Lindquist E.A."/>
            <person name="Lipzen A."/>
            <person name="Lundell T."/>
            <person name="Morin E."/>
            <person name="Murat C."/>
            <person name="Riley R."/>
            <person name="Ohm R."/>
            <person name="Sun H."/>
            <person name="Tunlid A."/>
            <person name="Henrissat B."/>
            <person name="Grigoriev I.V."/>
            <person name="Hibbett D.S."/>
            <person name="Martin F."/>
        </authorList>
    </citation>
    <scope>NUCLEOTIDE SEQUENCE [LARGE SCALE GENOMIC DNA]</scope>
    <source>
        <strain evidence="2">UH-Slu-Lm8-n1</strain>
    </source>
</reference>
<dbReference type="Proteomes" id="UP000054485">
    <property type="component" value="Unassembled WGS sequence"/>
</dbReference>
<evidence type="ECO:0000313" key="1">
    <source>
        <dbReference type="EMBL" id="KIK44684.1"/>
    </source>
</evidence>
<accession>A0A0D0B419</accession>
<protein>
    <submittedName>
        <fullName evidence="1">Uncharacterized protein</fullName>
    </submittedName>
</protein>